<evidence type="ECO:0000256" key="1">
    <source>
        <dbReference type="ARBA" id="ARBA00006601"/>
    </source>
</evidence>
<feature type="domain" description="UDP-glucose/GDP-mannose dehydrogenase N-terminal" evidence="2">
    <location>
        <begin position="1"/>
        <end position="180"/>
    </location>
</feature>
<dbReference type="InterPro" id="IPR028359">
    <property type="entry name" value="UDP_ManNAc/GlcNAc_DH"/>
</dbReference>
<evidence type="ECO:0000313" key="3">
    <source>
        <dbReference type="EMBL" id="EUJ21748.1"/>
    </source>
</evidence>
<dbReference type="Pfam" id="PF03721">
    <property type="entry name" value="UDPG_MGDP_dh_N"/>
    <property type="match status" value="1"/>
</dbReference>
<gene>
    <name evidence="3" type="ORF">PGRAN_14173</name>
</gene>
<dbReference type="GO" id="GO:0051287">
    <property type="term" value="F:NAD binding"/>
    <property type="evidence" value="ECO:0007669"/>
    <property type="project" value="InterPro"/>
</dbReference>
<dbReference type="GO" id="GO:0000271">
    <property type="term" value="P:polysaccharide biosynthetic process"/>
    <property type="evidence" value="ECO:0007669"/>
    <property type="project" value="InterPro"/>
</dbReference>
<proteinExistence type="inferred from homology"/>
<dbReference type="InterPro" id="IPR036291">
    <property type="entry name" value="NAD(P)-bd_dom_sf"/>
</dbReference>
<dbReference type="PATRIC" id="fig|1265819.5.peg.2833"/>
<dbReference type="GO" id="GO:0016616">
    <property type="term" value="F:oxidoreductase activity, acting on the CH-OH group of donors, NAD or NADP as acceptor"/>
    <property type="evidence" value="ECO:0007669"/>
    <property type="project" value="InterPro"/>
</dbReference>
<dbReference type="NCBIfam" id="TIGR03026">
    <property type="entry name" value="NDP-sugDHase"/>
    <property type="match status" value="1"/>
</dbReference>
<comment type="caution">
    <text evidence="3">The sequence shown here is derived from an EMBL/GenBank/DDBJ whole genome shotgun (WGS) entry which is preliminary data.</text>
</comment>
<dbReference type="InterPro" id="IPR017476">
    <property type="entry name" value="UDP-Glc/GDP-Man"/>
</dbReference>
<evidence type="ECO:0000313" key="4">
    <source>
        <dbReference type="Proteomes" id="UP000019253"/>
    </source>
</evidence>
<dbReference type="Proteomes" id="UP000019253">
    <property type="component" value="Unassembled WGS sequence"/>
</dbReference>
<dbReference type="PIRSF" id="PIRSF500136">
    <property type="entry name" value="UDP_ManNAc_DH"/>
    <property type="match status" value="1"/>
</dbReference>
<dbReference type="PIRSF" id="PIRSF000124">
    <property type="entry name" value="UDPglc_GDPman_dh"/>
    <property type="match status" value="1"/>
</dbReference>
<reference evidence="3 4" key="1">
    <citation type="journal article" date="2014" name="Int. J. Syst. Evol. Microbiol.">
        <title>Listeria floridensis sp. nov., Listeria aquatica sp. nov., Listeria cornellensis sp. nov., Listeria riparia sp. nov. and Listeria grandensis sp. nov., from agricultural and natural environments.</title>
        <authorList>
            <person name="den Bakker H.C."/>
            <person name="Warchocki S."/>
            <person name="Wright E.M."/>
            <person name="Allred A.F."/>
            <person name="Ahlstrom C."/>
            <person name="Manuel C.S."/>
            <person name="Stasiewicz M.J."/>
            <person name="Burrell A."/>
            <person name="Roof S."/>
            <person name="Strawn L."/>
            <person name="Fortes E.D."/>
            <person name="Nightingale K.K."/>
            <person name="Kephart D."/>
            <person name="Wiedmann M."/>
        </authorList>
    </citation>
    <scope>NUCLEOTIDE SEQUENCE [LARGE SCALE GENOMIC DNA]</scope>
    <source>
        <strain evidence="4">FSL F6-971</strain>
    </source>
</reference>
<evidence type="ECO:0000259" key="2">
    <source>
        <dbReference type="Pfam" id="PF03721"/>
    </source>
</evidence>
<dbReference type="GO" id="GO:0016628">
    <property type="term" value="F:oxidoreductase activity, acting on the CH-CH group of donors, NAD or NADP as acceptor"/>
    <property type="evidence" value="ECO:0007669"/>
    <property type="project" value="InterPro"/>
</dbReference>
<dbReference type="PANTHER" id="PTHR43491">
    <property type="entry name" value="UDP-N-ACETYL-D-MANNOSAMINE DEHYDROGENASE"/>
    <property type="match status" value="1"/>
</dbReference>
<dbReference type="Gene3D" id="3.40.50.720">
    <property type="entry name" value="NAD(P)-binding Rossmann-like Domain"/>
    <property type="match status" value="1"/>
</dbReference>
<organism evidence="3 4">
    <name type="scientific">Listeria grandensis FSL F6-0971</name>
    <dbReference type="NCBI Taxonomy" id="1265819"/>
    <lineage>
        <taxon>Bacteria</taxon>
        <taxon>Bacillati</taxon>
        <taxon>Bacillota</taxon>
        <taxon>Bacilli</taxon>
        <taxon>Bacillales</taxon>
        <taxon>Listeriaceae</taxon>
        <taxon>Listeria</taxon>
    </lineage>
</organism>
<keyword evidence="4" id="KW-1185">Reference proteome</keyword>
<dbReference type="InterPro" id="IPR001732">
    <property type="entry name" value="UDP-Glc/GDP-Man_DH_N"/>
</dbReference>
<dbReference type="AlphaFoldDB" id="W7BNX4"/>
<accession>W7BNX4</accession>
<protein>
    <submittedName>
        <fullName evidence="3">UDP-glucose dehydrogenase</fullName>
    </submittedName>
</protein>
<dbReference type="PANTHER" id="PTHR43491:SF2">
    <property type="entry name" value="UDP-N-ACETYL-D-MANNOSAMINE DEHYDROGENASE"/>
    <property type="match status" value="1"/>
</dbReference>
<dbReference type="SUPFAM" id="SSF51735">
    <property type="entry name" value="NAD(P)-binding Rossmann-fold domains"/>
    <property type="match status" value="1"/>
</dbReference>
<dbReference type="EMBL" id="AODD01000026">
    <property type="protein sequence ID" value="EUJ21748.1"/>
    <property type="molecule type" value="Genomic_DNA"/>
</dbReference>
<sequence>MKITTIGLGYIGFPTSLLFATHGHQVIGVDVNKNVVEMLNQGTVHIEEPGLQELYKEARTIGNFQVSETPSASDAFIIAVPTPNKNDRQKSCDLSYVEAAIESVLPYLENGNLLIIESTIAPRTMEDVVRPMVQAAGFTVGVDIYLAHCPERVLPGNIAYELVHNPRIIGGVTPACTEKIKNAV</sequence>
<comment type="similarity">
    <text evidence="1">Belongs to the UDP-glucose/GDP-mannose dehydrogenase family.</text>
</comment>
<dbReference type="STRING" id="1265819.PGRAN_14173"/>
<name>W7BNX4_9LIST</name>